<evidence type="ECO:0000313" key="1">
    <source>
        <dbReference type="EMBL" id="KAH7688350.1"/>
    </source>
</evidence>
<protein>
    <submittedName>
        <fullName evidence="1">Uncharacterized protein</fullName>
    </submittedName>
</protein>
<organism evidence="1 2">
    <name type="scientific">Dioscorea alata</name>
    <name type="common">Purple yam</name>
    <dbReference type="NCBI Taxonomy" id="55571"/>
    <lineage>
        <taxon>Eukaryota</taxon>
        <taxon>Viridiplantae</taxon>
        <taxon>Streptophyta</taxon>
        <taxon>Embryophyta</taxon>
        <taxon>Tracheophyta</taxon>
        <taxon>Spermatophyta</taxon>
        <taxon>Magnoliopsida</taxon>
        <taxon>Liliopsida</taxon>
        <taxon>Dioscoreales</taxon>
        <taxon>Dioscoreaceae</taxon>
        <taxon>Dioscorea</taxon>
    </lineage>
</organism>
<accession>A0ACB7WJE5</accession>
<proteinExistence type="predicted"/>
<name>A0ACB7WJE5_DIOAL</name>
<keyword evidence="2" id="KW-1185">Reference proteome</keyword>
<dbReference type="EMBL" id="CM037013">
    <property type="protein sequence ID" value="KAH7688350.1"/>
    <property type="molecule type" value="Genomic_DNA"/>
</dbReference>
<reference evidence="2" key="1">
    <citation type="journal article" date="2022" name="Nat. Commun.">
        <title>Chromosome evolution and the genetic basis of agronomically important traits in greater yam.</title>
        <authorList>
            <person name="Bredeson J.V."/>
            <person name="Lyons J.B."/>
            <person name="Oniyinde I.O."/>
            <person name="Okereke N.R."/>
            <person name="Kolade O."/>
            <person name="Nnabue I."/>
            <person name="Nwadili C.O."/>
            <person name="Hribova E."/>
            <person name="Parker M."/>
            <person name="Nwogha J."/>
            <person name="Shu S."/>
            <person name="Carlson J."/>
            <person name="Kariba R."/>
            <person name="Muthemba S."/>
            <person name="Knop K."/>
            <person name="Barton G.J."/>
            <person name="Sherwood A.V."/>
            <person name="Lopez-Montes A."/>
            <person name="Asiedu R."/>
            <person name="Jamnadass R."/>
            <person name="Muchugi A."/>
            <person name="Goodstein D."/>
            <person name="Egesi C.N."/>
            <person name="Featherston J."/>
            <person name="Asfaw A."/>
            <person name="Simpson G.G."/>
            <person name="Dolezel J."/>
            <person name="Hendre P.S."/>
            <person name="Van Deynze A."/>
            <person name="Kumar P.L."/>
            <person name="Obidiegwu J.E."/>
            <person name="Bhattacharjee R."/>
            <person name="Rokhsar D.S."/>
        </authorList>
    </citation>
    <scope>NUCLEOTIDE SEQUENCE [LARGE SCALE GENOMIC DNA]</scope>
    <source>
        <strain evidence="2">cv. TDa95/00328</strain>
    </source>
</reference>
<gene>
    <name evidence="1" type="ORF">IHE45_03G028000</name>
</gene>
<evidence type="ECO:0000313" key="2">
    <source>
        <dbReference type="Proteomes" id="UP000827976"/>
    </source>
</evidence>
<comment type="caution">
    <text evidence="1">The sequence shown here is derived from an EMBL/GenBank/DDBJ whole genome shotgun (WGS) entry which is preliminary data.</text>
</comment>
<dbReference type="Proteomes" id="UP000827976">
    <property type="component" value="Chromosome 3"/>
</dbReference>
<sequence>MSSKPSTPRATSSSSASLSLSSPLTLITSFPSSSSASLNCQRIVKRLEAFTLEISRIPGLLPLASLDLSSCVSDEIKELCEIMERVEFRVAVAEEENP</sequence>